<organism evidence="1 2">
    <name type="scientific">Halorubrum pallidum</name>
    <dbReference type="NCBI Taxonomy" id="1526114"/>
    <lineage>
        <taxon>Archaea</taxon>
        <taxon>Methanobacteriati</taxon>
        <taxon>Methanobacteriota</taxon>
        <taxon>Stenosarchaea group</taxon>
        <taxon>Halobacteria</taxon>
        <taxon>Halobacteriales</taxon>
        <taxon>Haloferacaceae</taxon>
        <taxon>Halorubrum</taxon>
    </lineage>
</organism>
<gene>
    <name evidence="1" type="ORF">ACFQDD_09885</name>
</gene>
<evidence type="ECO:0000313" key="1">
    <source>
        <dbReference type="EMBL" id="MFC6771822.1"/>
    </source>
</evidence>
<sequence length="337" mass="39465">MKDEMDREEDINWSEHIRKSIRERLGGSPSRKIQKLVGDYQSNLDRLWILHMFSYGMSKRYIYESAEEIFGEDKDEVVDDVETDLEERGMENMYDEIEEGLKVGDTIQNTVASYGISKIKEHVKESIKDSPREVRDGIYILSLYIRDRLDRESTSINPEGVERTWEIYSGSEVDIDDIVSTGLIYKNHYNSNAYNHWYYKIPDYGLELIEEMISDSSDFGIYHSDPKKSTLRDLINEEQSRDFLSWMNGSSRYVSTYNEEEDIEDQLEDEDIDLTLEEFTEAREKLIQNKVLLIDYSPHRSSTGNRSSRPARWAYKLTQPALDDMPEILLENGLPAH</sequence>
<keyword evidence="2" id="KW-1185">Reference proteome</keyword>
<evidence type="ECO:0000313" key="2">
    <source>
        <dbReference type="Proteomes" id="UP001596274"/>
    </source>
</evidence>
<protein>
    <submittedName>
        <fullName evidence="1">Uncharacterized protein</fullName>
    </submittedName>
</protein>
<dbReference type="AlphaFoldDB" id="A0ABD5T7P4"/>
<name>A0ABD5T7P4_9EURY</name>
<dbReference type="EMBL" id="JBHSWT010000524">
    <property type="protein sequence ID" value="MFC6771822.1"/>
    <property type="molecule type" value="Genomic_DNA"/>
</dbReference>
<comment type="caution">
    <text evidence="1">The sequence shown here is derived from an EMBL/GenBank/DDBJ whole genome shotgun (WGS) entry which is preliminary data.</text>
</comment>
<dbReference type="Proteomes" id="UP001596274">
    <property type="component" value="Unassembled WGS sequence"/>
</dbReference>
<proteinExistence type="predicted"/>
<accession>A0ABD5T7P4</accession>
<reference evidence="1 2" key="1">
    <citation type="journal article" date="2019" name="Int. J. Syst. Evol. Microbiol.">
        <title>The Global Catalogue of Microorganisms (GCM) 10K type strain sequencing project: providing services to taxonomists for standard genome sequencing and annotation.</title>
        <authorList>
            <consortium name="The Broad Institute Genomics Platform"/>
            <consortium name="The Broad Institute Genome Sequencing Center for Infectious Disease"/>
            <person name="Wu L."/>
            <person name="Ma J."/>
        </authorList>
    </citation>
    <scope>NUCLEOTIDE SEQUENCE [LARGE SCALE GENOMIC DNA]</scope>
    <source>
        <strain evidence="1 2">PJ61</strain>
    </source>
</reference>